<evidence type="ECO:0000313" key="4">
    <source>
        <dbReference type="Proteomes" id="UP001058860"/>
    </source>
</evidence>
<dbReference type="SUPFAM" id="SSF53067">
    <property type="entry name" value="Actin-like ATPase domain"/>
    <property type="match status" value="2"/>
</dbReference>
<protein>
    <recommendedName>
        <fullName evidence="2">Ppx/GppA phosphatase N-terminal domain-containing protein</fullName>
    </recommendedName>
</protein>
<dbReference type="Pfam" id="PF02541">
    <property type="entry name" value="Ppx-GppA"/>
    <property type="match status" value="1"/>
</dbReference>
<name>A0ABY5PB20_9ACTN</name>
<evidence type="ECO:0000256" key="1">
    <source>
        <dbReference type="ARBA" id="ARBA00007125"/>
    </source>
</evidence>
<dbReference type="InterPro" id="IPR043129">
    <property type="entry name" value="ATPase_NBD"/>
</dbReference>
<proteinExistence type="inferred from homology"/>
<dbReference type="InterPro" id="IPR003695">
    <property type="entry name" value="Ppx_GppA_N"/>
</dbReference>
<comment type="similarity">
    <text evidence="1">Belongs to the GppA/Ppx family.</text>
</comment>
<evidence type="ECO:0000313" key="3">
    <source>
        <dbReference type="EMBL" id="UUY01640.1"/>
    </source>
</evidence>
<reference evidence="4" key="1">
    <citation type="submission" date="2021-11" db="EMBL/GenBank/DDBJ databases">
        <title>Cultivation dependent microbiological survey of springs from the worlds oldest radium mine currently devoted to the extraction of radon-saturated water.</title>
        <authorList>
            <person name="Kapinusova G."/>
            <person name="Smrhova T."/>
            <person name="Strejcek M."/>
            <person name="Suman J."/>
            <person name="Jani K."/>
            <person name="Pajer P."/>
            <person name="Uhlik O."/>
        </authorList>
    </citation>
    <scope>NUCLEOTIDE SEQUENCE [LARGE SCALE GENOMIC DNA]</scope>
    <source>
        <strain evidence="4">J379</strain>
    </source>
</reference>
<dbReference type="EMBL" id="CP088295">
    <property type="protein sequence ID" value="UUY01640.1"/>
    <property type="molecule type" value="Genomic_DNA"/>
</dbReference>
<organism evidence="3 4">
    <name type="scientific">Svornostia abyssi</name>
    <dbReference type="NCBI Taxonomy" id="2898438"/>
    <lineage>
        <taxon>Bacteria</taxon>
        <taxon>Bacillati</taxon>
        <taxon>Actinomycetota</taxon>
        <taxon>Thermoleophilia</taxon>
        <taxon>Solirubrobacterales</taxon>
        <taxon>Baekduiaceae</taxon>
        <taxon>Svornostia</taxon>
    </lineage>
</organism>
<dbReference type="Gene3D" id="3.30.420.150">
    <property type="entry name" value="Exopolyphosphatase. Domain 2"/>
    <property type="match status" value="1"/>
</dbReference>
<gene>
    <name evidence="3" type="ORF">LRS13_12955</name>
</gene>
<keyword evidence="4" id="KW-1185">Reference proteome</keyword>
<accession>A0ABY5PB20</accession>
<dbReference type="RefSeq" id="WP_353862194.1">
    <property type="nucleotide sequence ID" value="NZ_CP088295.1"/>
</dbReference>
<dbReference type="PANTHER" id="PTHR30005:SF0">
    <property type="entry name" value="RETROGRADE REGULATION PROTEIN 2"/>
    <property type="match status" value="1"/>
</dbReference>
<dbReference type="InterPro" id="IPR050273">
    <property type="entry name" value="GppA/Ppx_hydrolase"/>
</dbReference>
<evidence type="ECO:0000259" key="2">
    <source>
        <dbReference type="Pfam" id="PF02541"/>
    </source>
</evidence>
<sequence length="298" mass="30753">MRCACVDIGANTTRLLVAEPTPGGGLRTVLAERLFSPLRADREPADPLSEAETDALADQVERQVAMAREHGAEQVAVVATAVLRAAANRDHVAAVVGGRAGEPLQLIDGHAEARLVFAGAIGALAEPPAGEVAVVDIGGGSTEVAVGTGESGPRWSASVQIGSRVLTAAHLRHDPPTKEELRAIRADADAALDVLHPPAVDDAYAVGGDATSLRRLVGPVLDRESLAVAIDAVCSAPAEEVAARLELHPRRARVLPAALLLLEAATVSLRAPLRLCGGGLREGVIRELLEEAEHGQGA</sequence>
<feature type="domain" description="Ppx/GppA phosphatase N-terminal" evidence="2">
    <location>
        <begin position="46"/>
        <end position="290"/>
    </location>
</feature>
<dbReference type="PANTHER" id="PTHR30005">
    <property type="entry name" value="EXOPOLYPHOSPHATASE"/>
    <property type="match status" value="1"/>
</dbReference>
<dbReference type="Gene3D" id="3.30.420.40">
    <property type="match status" value="1"/>
</dbReference>
<dbReference type="Proteomes" id="UP001058860">
    <property type="component" value="Chromosome"/>
</dbReference>